<accession>A0A9D4TG04</accession>
<organism evidence="3 4">
    <name type="scientific">Chlorella vulgaris</name>
    <name type="common">Green alga</name>
    <dbReference type="NCBI Taxonomy" id="3077"/>
    <lineage>
        <taxon>Eukaryota</taxon>
        <taxon>Viridiplantae</taxon>
        <taxon>Chlorophyta</taxon>
        <taxon>core chlorophytes</taxon>
        <taxon>Trebouxiophyceae</taxon>
        <taxon>Chlorellales</taxon>
        <taxon>Chlorellaceae</taxon>
        <taxon>Chlorella clade</taxon>
        <taxon>Chlorella</taxon>
    </lineage>
</organism>
<feature type="transmembrane region" description="Helical" evidence="2">
    <location>
        <begin position="71"/>
        <end position="90"/>
    </location>
</feature>
<evidence type="ECO:0000256" key="2">
    <source>
        <dbReference type="SAM" id="Phobius"/>
    </source>
</evidence>
<proteinExistence type="predicted"/>
<feature type="transmembrane region" description="Helical" evidence="2">
    <location>
        <begin position="12"/>
        <end position="40"/>
    </location>
</feature>
<feature type="transmembrane region" description="Helical" evidence="2">
    <location>
        <begin position="154"/>
        <end position="173"/>
    </location>
</feature>
<evidence type="ECO:0000313" key="3">
    <source>
        <dbReference type="EMBL" id="KAI3424714.1"/>
    </source>
</evidence>
<name>A0A9D4TG04_CHLVU</name>
<reference evidence="3" key="2">
    <citation type="submission" date="2020-11" db="EMBL/GenBank/DDBJ databases">
        <authorList>
            <person name="Cecchin M."/>
            <person name="Marcolungo L."/>
            <person name="Rossato M."/>
            <person name="Girolomoni L."/>
            <person name="Cosentino E."/>
            <person name="Cuine S."/>
            <person name="Li-Beisson Y."/>
            <person name="Delledonne M."/>
            <person name="Ballottari M."/>
        </authorList>
    </citation>
    <scope>NUCLEOTIDE SEQUENCE</scope>
    <source>
        <strain evidence="3">211/11P</strain>
        <tissue evidence="3">Whole cell</tissue>
    </source>
</reference>
<protein>
    <submittedName>
        <fullName evidence="3">Uncharacterized protein</fullName>
    </submittedName>
</protein>
<feature type="compositionally biased region" description="Pro residues" evidence="1">
    <location>
        <begin position="203"/>
        <end position="215"/>
    </location>
</feature>
<reference evidence="3" key="1">
    <citation type="journal article" date="2019" name="Plant J.">
        <title>Chlorella vulgaris genome assembly and annotation reveals the molecular basis for metabolic acclimation to high light conditions.</title>
        <authorList>
            <person name="Cecchin M."/>
            <person name="Marcolungo L."/>
            <person name="Rossato M."/>
            <person name="Girolomoni L."/>
            <person name="Cosentino E."/>
            <person name="Cuine S."/>
            <person name="Li-Beisson Y."/>
            <person name="Delledonne M."/>
            <person name="Ballottari M."/>
        </authorList>
    </citation>
    <scope>NUCLEOTIDE SEQUENCE</scope>
    <source>
        <strain evidence="3">211/11P</strain>
    </source>
</reference>
<keyword evidence="2" id="KW-1133">Transmembrane helix</keyword>
<keyword evidence="2" id="KW-0472">Membrane</keyword>
<gene>
    <name evidence="3" type="ORF">D9Q98_008103</name>
</gene>
<dbReference type="Proteomes" id="UP001055712">
    <property type="component" value="Unassembled WGS sequence"/>
</dbReference>
<evidence type="ECO:0000313" key="4">
    <source>
        <dbReference type="Proteomes" id="UP001055712"/>
    </source>
</evidence>
<dbReference type="AlphaFoldDB" id="A0A9D4TG04"/>
<dbReference type="PROSITE" id="PS51257">
    <property type="entry name" value="PROKAR_LIPOPROTEIN"/>
    <property type="match status" value="1"/>
</dbReference>
<evidence type="ECO:0000256" key="1">
    <source>
        <dbReference type="SAM" id="MobiDB-lite"/>
    </source>
</evidence>
<feature type="region of interest" description="Disordered" evidence="1">
    <location>
        <begin position="203"/>
        <end position="241"/>
    </location>
</feature>
<keyword evidence="2" id="KW-0812">Transmembrane</keyword>
<comment type="caution">
    <text evidence="3">The sequence shown here is derived from an EMBL/GenBank/DDBJ whole genome shotgun (WGS) entry which is preliminary data.</text>
</comment>
<sequence>MARGYPGQKNPFGPIYMIGGLLTAGCSIAILVIVNAYLWYTSYYYGGGFAVYSNACYMQTPDSQDSVNICYYSWAAAGLGIFFSLWLVFMQLCSGRHRHIPVCEVMVCVLALLWWIGCSITAMIYGQNADDYGNSSVSGYAQVLKDKEGWRTSVWALGWAQVGLWAICAAATLKDCASNRGKPPPEAAMGAYPPGAYAQPVYQEPPPYYAAPPPQQYNDAPPQYPPAGAPTGYPPAPAGYP</sequence>
<keyword evidence="4" id="KW-1185">Reference proteome</keyword>
<feature type="transmembrane region" description="Helical" evidence="2">
    <location>
        <begin position="102"/>
        <end position="125"/>
    </location>
</feature>
<feature type="compositionally biased region" description="Pro residues" evidence="1">
    <location>
        <begin position="222"/>
        <end position="241"/>
    </location>
</feature>
<dbReference type="OrthoDB" id="510613at2759"/>
<dbReference type="EMBL" id="SIDB01000012">
    <property type="protein sequence ID" value="KAI3424714.1"/>
    <property type="molecule type" value="Genomic_DNA"/>
</dbReference>